<dbReference type="HOGENOM" id="CLU_1458582_0_0_7"/>
<sequence>MGRFMRRARKIKVDHNSEFELDLAPLLAVMVKLVPVLLVSSAFVQMMVIETELPQVVSEAIQRQDEQKTPTNVAMEVDAKDGIRIIVTAKGQEKIETIPLKDGAYDLQSLHQKLVEVKKAHPEVFKMELNPDGKVSYDTLVRIMDAARQARDNNVKFPVFDTKQGKNVETNYMFPEIIFANTMEG</sequence>
<proteinExistence type="inferred from homology"/>
<dbReference type="PANTHER" id="PTHR30558:SF12">
    <property type="entry name" value="BIOPOLYMER TRANSPORT PROTEIN EXBD"/>
    <property type="match status" value="1"/>
</dbReference>
<keyword evidence="6 10" id="KW-0812">Transmembrane</keyword>
<evidence type="ECO:0000256" key="2">
    <source>
        <dbReference type="ARBA" id="ARBA00005811"/>
    </source>
</evidence>
<protein>
    <submittedName>
        <fullName evidence="11">TolR-like protein, putative</fullName>
    </submittedName>
</protein>
<evidence type="ECO:0000256" key="7">
    <source>
        <dbReference type="ARBA" id="ARBA00022927"/>
    </source>
</evidence>
<dbReference type="GO" id="GO:0022857">
    <property type="term" value="F:transmembrane transporter activity"/>
    <property type="evidence" value="ECO:0007669"/>
    <property type="project" value="InterPro"/>
</dbReference>
<keyword evidence="8" id="KW-1133">Transmembrane helix</keyword>
<dbReference type="PANTHER" id="PTHR30558">
    <property type="entry name" value="EXBD MEMBRANE COMPONENT OF PMF-DRIVEN MACROMOLECULE IMPORT SYSTEM"/>
    <property type="match status" value="1"/>
</dbReference>
<evidence type="ECO:0000256" key="5">
    <source>
        <dbReference type="ARBA" id="ARBA00022519"/>
    </source>
</evidence>
<dbReference type="AlphaFoldDB" id="Q6MMY9"/>
<keyword evidence="9" id="KW-0472">Membrane</keyword>
<dbReference type="GO" id="GO:0015031">
    <property type="term" value="P:protein transport"/>
    <property type="evidence" value="ECO:0007669"/>
    <property type="project" value="UniProtKB-KW"/>
</dbReference>
<gene>
    <name evidence="11" type="ordered locus">Bd1480</name>
</gene>
<keyword evidence="7 10" id="KW-0653">Protein transport</keyword>
<keyword evidence="5" id="KW-0997">Cell inner membrane</keyword>
<keyword evidence="12" id="KW-1185">Reference proteome</keyword>
<organism evidence="11 12">
    <name type="scientific">Bdellovibrio bacteriovorus (strain ATCC 15356 / DSM 50701 / NCIMB 9529 / HD100)</name>
    <dbReference type="NCBI Taxonomy" id="264462"/>
    <lineage>
        <taxon>Bacteria</taxon>
        <taxon>Pseudomonadati</taxon>
        <taxon>Bdellovibrionota</taxon>
        <taxon>Bdellovibrionia</taxon>
        <taxon>Bdellovibrionales</taxon>
        <taxon>Pseudobdellovibrionaceae</taxon>
        <taxon>Bdellovibrio</taxon>
    </lineage>
</organism>
<dbReference type="STRING" id="264462.Bd1480"/>
<evidence type="ECO:0000313" key="11">
    <source>
        <dbReference type="EMBL" id="CAE79364.1"/>
    </source>
</evidence>
<dbReference type="GO" id="GO:0005886">
    <property type="term" value="C:plasma membrane"/>
    <property type="evidence" value="ECO:0007669"/>
    <property type="project" value="UniProtKB-SubCell"/>
</dbReference>
<comment type="subcellular location">
    <subcellularLocation>
        <location evidence="1">Cell inner membrane</location>
        <topology evidence="1">Single-pass type II membrane protein</topology>
    </subcellularLocation>
    <subcellularLocation>
        <location evidence="10">Cell membrane</location>
        <topology evidence="10">Single-pass type II membrane protein</topology>
    </subcellularLocation>
</comment>
<dbReference type="EMBL" id="BX842650">
    <property type="protein sequence ID" value="CAE79364.1"/>
    <property type="molecule type" value="Genomic_DNA"/>
</dbReference>
<evidence type="ECO:0000256" key="9">
    <source>
        <dbReference type="ARBA" id="ARBA00023136"/>
    </source>
</evidence>
<evidence type="ECO:0000313" key="12">
    <source>
        <dbReference type="Proteomes" id="UP000008080"/>
    </source>
</evidence>
<reference evidence="11 12" key="1">
    <citation type="journal article" date="2004" name="Science">
        <title>A predator unmasked: life cycle of Bdellovibrio bacteriovorus from a genomic perspective.</title>
        <authorList>
            <person name="Rendulic S."/>
            <person name="Jagtap P."/>
            <person name="Rosinus A."/>
            <person name="Eppinger M."/>
            <person name="Baar C."/>
            <person name="Lanz C."/>
            <person name="Keller H."/>
            <person name="Lambert C."/>
            <person name="Evans K.J."/>
            <person name="Goesmann A."/>
            <person name="Meyer F."/>
            <person name="Sockett R.E."/>
            <person name="Schuster S.C."/>
        </authorList>
    </citation>
    <scope>NUCLEOTIDE SEQUENCE [LARGE SCALE GENOMIC DNA]</scope>
    <source>
        <strain evidence="12">ATCC 15356 / DSM 50701 / NCIMB 9529 / HD100</strain>
    </source>
</reference>
<accession>Q6MMY9</accession>
<evidence type="ECO:0000256" key="1">
    <source>
        <dbReference type="ARBA" id="ARBA00004249"/>
    </source>
</evidence>
<comment type="similarity">
    <text evidence="2 10">Belongs to the ExbD/TolR family.</text>
</comment>
<keyword evidence="3 10" id="KW-0813">Transport</keyword>
<name>Q6MMY9_BDEBA</name>
<evidence type="ECO:0000256" key="8">
    <source>
        <dbReference type="ARBA" id="ARBA00022989"/>
    </source>
</evidence>
<evidence type="ECO:0000256" key="3">
    <source>
        <dbReference type="ARBA" id="ARBA00022448"/>
    </source>
</evidence>
<dbReference type="Proteomes" id="UP000008080">
    <property type="component" value="Chromosome"/>
</dbReference>
<evidence type="ECO:0000256" key="4">
    <source>
        <dbReference type="ARBA" id="ARBA00022475"/>
    </source>
</evidence>
<keyword evidence="4" id="KW-1003">Cell membrane</keyword>
<dbReference type="Pfam" id="PF02472">
    <property type="entry name" value="ExbD"/>
    <property type="match status" value="1"/>
</dbReference>
<dbReference type="KEGG" id="bba:Bd1480"/>
<evidence type="ECO:0000256" key="6">
    <source>
        <dbReference type="ARBA" id="ARBA00022692"/>
    </source>
</evidence>
<dbReference type="InterPro" id="IPR003400">
    <property type="entry name" value="ExbD"/>
</dbReference>
<dbReference type="eggNOG" id="COG0848">
    <property type="taxonomic scope" value="Bacteria"/>
</dbReference>
<evidence type="ECO:0000256" key="10">
    <source>
        <dbReference type="RuleBase" id="RU003879"/>
    </source>
</evidence>